<gene>
    <name evidence="3" type="ORF">S01H4_01510</name>
</gene>
<protein>
    <recommendedName>
        <fullName evidence="2">Type I restriction enzyme HindI endonuclease subunit-like C-terminal domain-containing protein</fullName>
    </recommendedName>
</protein>
<comment type="caution">
    <text evidence="3">The sequence shown here is derived from an EMBL/GenBank/DDBJ whole genome shotgun (WGS) entry which is preliminary data.</text>
</comment>
<proteinExistence type="predicted"/>
<evidence type="ECO:0000313" key="3">
    <source>
        <dbReference type="EMBL" id="GAG69524.1"/>
    </source>
</evidence>
<sequence>LKYAADLKMLNFIKQSARNRYRDDKLSIKDASNKIREIVEEYLVSQGVNPKIPPLPLLSDEFIRSTKKIKSSKSKSEELEFAIVEHINKHYEEDPELYERFSDRLKRLLKEYKENWDILAAEMEKLRVEMKKGREAEEVFGIDPKRGMPFFGLLKREIFGKMSVEELKKEDIDFLIDLTKDIVGITEREVKSIDFWDNSIKQKKLKSYIILNLLLPKLKGKKEVFKRRNEIVQKLIELAYYIYGGKNRGN</sequence>
<dbReference type="Pfam" id="PF11867">
    <property type="entry name" value="T1RH-like_C"/>
    <property type="match status" value="1"/>
</dbReference>
<dbReference type="PANTHER" id="PTHR30195">
    <property type="entry name" value="TYPE I SITE-SPECIFIC DEOXYRIBONUCLEASE PROTEIN SUBUNIT M AND R"/>
    <property type="match status" value="1"/>
</dbReference>
<keyword evidence="1" id="KW-0680">Restriction system</keyword>
<organism evidence="3">
    <name type="scientific">marine sediment metagenome</name>
    <dbReference type="NCBI Taxonomy" id="412755"/>
    <lineage>
        <taxon>unclassified sequences</taxon>
        <taxon>metagenomes</taxon>
        <taxon>ecological metagenomes</taxon>
    </lineage>
</organism>
<dbReference type="GO" id="GO:0009307">
    <property type="term" value="P:DNA restriction-modification system"/>
    <property type="evidence" value="ECO:0007669"/>
    <property type="project" value="UniProtKB-KW"/>
</dbReference>
<accession>X0ZJH0</accession>
<dbReference type="PANTHER" id="PTHR30195:SF15">
    <property type="entry name" value="TYPE I RESTRICTION ENZYME HINDI ENDONUCLEASE SUBUNIT"/>
    <property type="match status" value="1"/>
</dbReference>
<dbReference type="InterPro" id="IPR051268">
    <property type="entry name" value="Type-I_R_enzyme_R_subunit"/>
</dbReference>
<name>X0ZJH0_9ZZZZ</name>
<dbReference type="EMBL" id="BART01000277">
    <property type="protein sequence ID" value="GAG69524.1"/>
    <property type="molecule type" value="Genomic_DNA"/>
</dbReference>
<evidence type="ECO:0000256" key="1">
    <source>
        <dbReference type="ARBA" id="ARBA00022747"/>
    </source>
</evidence>
<reference evidence="3" key="1">
    <citation type="journal article" date="2014" name="Front. Microbiol.">
        <title>High frequency of phylogenetically diverse reductive dehalogenase-homologous genes in deep subseafloor sedimentary metagenomes.</title>
        <authorList>
            <person name="Kawai M."/>
            <person name="Futagami T."/>
            <person name="Toyoda A."/>
            <person name="Takaki Y."/>
            <person name="Nishi S."/>
            <person name="Hori S."/>
            <person name="Arai W."/>
            <person name="Tsubouchi T."/>
            <person name="Morono Y."/>
            <person name="Uchiyama I."/>
            <person name="Ito T."/>
            <person name="Fujiyama A."/>
            <person name="Inagaki F."/>
            <person name="Takami H."/>
        </authorList>
    </citation>
    <scope>NUCLEOTIDE SEQUENCE</scope>
    <source>
        <strain evidence="3">Expedition CK06-06</strain>
    </source>
</reference>
<feature type="domain" description="Type I restriction enzyme HindI endonuclease subunit-like C-terminal" evidence="2">
    <location>
        <begin position="10"/>
        <end position="194"/>
    </location>
</feature>
<dbReference type="AlphaFoldDB" id="X0ZJH0"/>
<evidence type="ECO:0000259" key="2">
    <source>
        <dbReference type="Pfam" id="PF11867"/>
    </source>
</evidence>
<feature type="non-terminal residue" evidence="3">
    <location>
        <position position="1"/>
    </location>
</feature>
<dbReference type="InterPro" id="IPR021810">
    <property type="entry name" value="T1RH-like_C"/>
</dbReference>